<keyword evidence="1" id="KW-1133">Transmembrane helix</keyword>
<reference evidence="2" key="1">
    <citation type="submission" date="2021-05" db="EMBL/GenBank/DDBJ databases">
        <authorList>
            <person name="Alioto T."/>
            <person name="Alioto T."/>
            <person name="Gomez Garrido J."/>
        </authorList>
    </citation>
    <scope>NUCLEOTIDE SEQUENCE</scope>
</reference>
<evidence type="ECO:0000313" key="2">
    <source>
        <dbReference type="EMBL" id="CAG6765771.1"/>
    </source>
</evidence>
<evidence type="ECO:0008006" key="3">
    <source>
        <dbReference type="Google" id="ProtNLM"/>
    </source>
</evidence>
<sequence>MSDAESLILSSSLKIRPFYYLYFDILSTTSTRTLSPLHSPSVLLLNFVYNSNQNPFSSPLAFSSSCCLLNFSFTSFSLCFALIGLATTFPPFPLLSRFLVDGFSGACTLVVTMLSCIFKYSNRGPLMMTGSRTTYVVERRSFGRCRGGLGDRCLDRYRGGLGERCLDLCLGGLGERSFLCVASGDSWYVTFFGFLT</sequence>
<keyword evidence="1" id="KW-0472">Membrane</keyword>
<keyword evidence="1" id="KW-0812">Transmembrane</keyword>
<name>A0A8D9AKV2_9HEMI</name>
<accession>A0A8D9AKV2</accession>
<proteinExistence type="predicted"/>
<evidence type="ECO:0000256" key="1">
    <source>
        <dbReference type="SAM" id="Phobius"/>
    </source>
</evidence>
<dbReference type="AlphaFoldDB" id="A0A8D9AKV2"/>
<protein>
    <recommendedName>
        <fullName evidence="3">Transmembrane protein</fullName>
    </recommendedName>
</protein>
<dbReference type="EMBL" id="HBUF01569069">
    <property type="protein sequence ID" value="CAG6765771.1"/>
    <property type="molecule type" value="Transcribed_RNA"/>
</dbReference>
<feature type="transmembrane region" description="Helical" evidence="1">
    <location>
        <begin position="60"/>
        <end position="86"/>
    </location>
</feature>
<feature type="transmembrane region" description="Helical" evidence="1">
    <location>
        <begin position="98"/>
        <end position="118"/>
    </location>
</feature>
<organism evidence="2">
    <name type="scientific">Cacopsylla melanoneura</name>
    <dbReference type="NCBI Taxonomy" id="428564"/>
    <lineage>
        <taxon>Eukaryota</taxon>
        <taxon>Metazoa</taxon>
        <taxon>Ecdysozoa</taxon>
        <taxon>Arthropoda</taxon>
        <taxon>Hexapoda</taxon>
        <taxon>Insecta</taxon>
        <taxon>Pterygota</taxon>
        <taxon>Neoptera</taxon>
        <taxon>Paraneoptera</taxon>
        <taxon>Hemiptera</taxon>
        <taxon>Sternorrhyncha</taxon>
        <taxon>Psylloidea</taxon>
        <taxon>Psyllidae</taxon>
        <taxon>Psyllinae</taxon>
        <taxon>Cacopsylla</taxon>
    </lineage>
</organism>